<gene>
    <name evidence="3" type="ORF">SK069_19240</name>
</gene>
<sequence>MGMLDGRRALVTGGARGIGAGISRRLAAEGAHVIVANRTLDVAEEIAAEIGGEAVQVDIGDLEQADRVVREAGRLDVLVNNAGFDDPGWFTDTTPERWQRVVGVNLLGMFAVTKAALPAMQEARYGRIINIGSEAGRIGSSGNAVYAATKGGIIAFTKSIARENARFGITANTLAVGPIETPLMDQVRAKGELGLKMVAAMEAGTLLKRLGTAEEVAALAAFVASEQASFVTGENIGVSGGMGIGSA</sequence>
<dbReference type="EMBL" id="JAXAVX010000019">
    <property type="protein sequence ID" value="MDX8153740.1"/>
    <property type="molecule type" value="Genomic_DNA"/>
</dbReference>
<evidence type="ECO:0000313" key="3">
    <source>
        <dbReference type="EMBL" id="MDX8153740.1"/>
    </source>
</evidence>
<proteinExistence type="inferred from homology"/>
<dbReference type="InterPro" id="IPR036291">
    <property type="entry name" value="NAD(P)-bd_dom_sf"/>
</dbReference>
<evidence type="ECO:0000256" key="1">
    <source>
        <dbReference type="ARBA" id="ARBA00006484"/>
    </source>
</evidence>
<keyword evidence="4" id="KW-1185">Reference proteome</keyword>
<evidence type="ECO:0000259" key="2">
    <source>
        <dbReference type="SMART" id="SM00822"/>
    </source>
</evidence>
<dbReference type="InterPro" id="IPR002347">
    <property type="entry name" value="SDR_fam"/>
</dbReference>
<dbReference type="InterPro" id="IPR020904">
    <property type="entry name" value="Sc_DH/Rdtase_CS"/>
</dbReference>
<organism evidence="3 4">
    <name type="scientific">Patulibacter brassicae</name>
    <dbReference type="NCBI Taxonomy" id="1705717"/>
    <lineage>
        <taxon>Bacteria</taxon>
        <taxon>Bacillati</taxon>
        <taxon>Actinomycetota</taxon>
        <taxon>Thermoleophilia</taxon>
        <taxon>Solirubrobacterales</taxon>
        <taxon>Patulibacteraceae</taxon>
        <taxon>Patulibacter</taxon>
    </lineage>
</organism>
<dbReference type="PRINTS" id="PR00080">
    <property type="entry name" value="SDRFAMILY"/>
</dbReference>
<dbReference type="PROSITE" id="PS00061">
    <property type="entry name" value="ADH_SHORT"/>
    <property type="match status" value="1"/>
</dbReference>
<feature type="domain" description="Ketoreductase" evidence="2">
    <location>
        <begin position="7"/>
        <end position="184"/>
    </location>
</feature>
<dbReference type="PRINTS" id="PR00081">
    <property type="entry name" value="GDHRDH"/>
</dbReference>
<dbReference type="Gene3D" id="3.40.50.720">
    <property type="entry name" value="NAD(P)-binding Rossmann-like Domain"/>
    <property type="match status" value="1"/>
</dbReference>
<comment type="caution">
    <text evidence="3">The sequence shown here is derived from an EMBL/GenBank/DDBJ whole genome shotgun (WGS) entry which is preliminary data.</text>
</comment>
<dbReference type="Proteomes" id="UP001277761">
    <property type="component" value="Unassembled WGS sequence"/>
</dbReference>
<dbReference type="PANTHER" id="PTHR42879">
    <property type="entry name" value="3-OXOACYL-(ACYL-CARRIER-PROTEIN) REDUCTASE"/>
    <property type="match status" value="1"/>
</dbReference>
<dbReference type="PANTHER" id="PTHR42879:SF2">
    <property type="entry name" value="3-OXOACYL-[ACYL-CARRIER-PROTEIN] REDUCTASE FABG"/>
    <property type="match status" value="1"/>
</dbReference>
<name>A0ABU4VSH2_9ACTN</name>
<accession>A0ABU4VSH2</accession>
<reference evidence="3 4" key="1">
    <citation type="submission" date="2023-11" db="EMBL/GenBank/DDBJ databases">
        <authorList>
            <person name="Xu M."/>
            <person name="Jiang T."/>
        </authorList>
    </citation>
    <scope>NUCLEOTIDE SEQUENCE [LARGE SCALE GENOMIC DNA]</scope>
    <source>
        <strain evidence="3 4">SD</strain>
    </source>
</reference>
<evidence type="ECO:0000313" key="4">
    <source>
        <dbReference type="Proteomes" id="UP001277761"/>
    </source>
</evidence>
<dbReference type="Pfam" id="PF13561">
    <property type="entry name" value="adh_short_C2"/>
    <property type="match status" value="1"/>
</dbReference>
<dbReference type="InterPro" id="IPR057326">
    <property type="entry name" value="KR_dom"/>
</dbReference>
<protein>
    <submittedName>
        <fullName evidence="3">SDR family NAD(P)-dependent oxidoreductase</fullName>
    </submittedName>
</protein>
<dbReference type="InterPro" id="IPR050259">
    <property type="entry name" value="SDR"/>
</dbReference>
<comment type="similarity">
    <text evidence="1">Belongs to the short-chain dehydrogenases/reductases (SDR) family.</text>
</comment>
<dbReference type="SUPFAM" id="SSF51735">
    <property type="entry name" value="NAD(P)-binding Rossmann-fold domains"/>
    <property type="match status" value="1"/>
</dbReference>
<dbReference type="SMART" id="SM00822">
    <property type="entry name" value="PKS_KR"/>
    <property type="match status" value="1"/>
</dbReference>
<dbReference type="RefSeq" id="WP_319955889.1">
    <property type="nucleotide sequence ID" value="NZ_JAXAVX010000019.1"/>
</dbReference>